<name>A0A0M8ZQV1_9HYME</name>
<dbReference type="OrthoDB" id="6622399at2759"/>
<dbReference type="Gene3D" id="3.30.420.10">
    <property type="entry name" value="Ribonuclease H-like superfamily/Ribonuclease H"/>
    <property type="match status" value="1"/>
</dbReference>
<dbReference type="InterPro" id="IPR052709">
    <property type="entry name" value="Transposase-MT_Hybrid"/>
</dbReference>
<accession>A0A0M8ZQV1</accession>
<dbReference type="GO" id="GO:0003676">
    <property type="term" value="F:nucleic acid binding"/>
    <property type="evidence" value="ECO:0007669"/>
    <property type="project" value="InterPro"/>
</dbReference>
<proteinExistence type="predicted"/>
<protein>
    <submittedName>
        <fullName evidence="1">Histone-lysine N-methyltransferase SETMAR</fullName>
    </submittedName>
</protein>
<dbReference type="PANTHER" id="PTHR46060">
    <property type="entry name" value="MARINER MOS1 TRANSPOSASE-LIKE PROTEIN"/>
    <property type="match status" value="1"/>
</dbReference>
<dbReference type="PANTHER" id="PTHR46060:SF1">
    <property type="entry name" value="MARINER MOS1 TRANSPOSASE-LIKE PROTEIN"/>
    <property type="match status" value="1"/>
</dbReference>
<dbReference type="Proteomes" id="UP000053105">
    <property type="component" value="Unassembled WGS sequence"/>
</dbReference>
<dbReference type="GO" id="GO:0032259">
    <property type="term" value="P:methylation"/>
    <property type="evidence" value="ECO:0007669"/>
    <property type="project" value="UniProtKB-KW"/>
</dbReference>
<keyword evidence="1" id="KW-0489">Methyltransferase</keyword>
<organism evidence="1 2">
    <name type="scientific">Melipona quadrifasciata</name>
    <dbReference type="NCBI Taxonomy" id="166423"/>
    <lineage>
        <taxon>Eukaryota</taxon>
        <taxon>Metazoa</taxon>
        <taxon>Ecdysozoa</taxon>
        <taxon>Arthropoda</taxon>
        <taxon>Hexapoda</taxon>
        <taxon>Insecta</taxon>
        <taxon>Pterygota</taxon>
        <taxon>Neoptera</taxon>
        <taxon>Endopterygota</taxon>
        <taxon>Hymenoptera</taxon>
        <taxon>Apocrita</taxon>
        <taxon>Aculeata</taxon>
        <taxon>Apoidea</taxon>
        <taxon>Anthophila</taxon>
        <taxon>Apidae</taxon>
        <taxon>Melipona</taxon>
    </lineage>
</organism>
<sequence>MLLFHQDNAPCHKSMKTMVKLNELLFELLPHTPYSLDLAPSDYWLLANIKKMLQGKKFGSNEEVIAETEAYFESKDKSFYKKNACQNFTTF</sequence>
<dbReference type="EMBL" id="KQ435951">
    <property type="protein sequence ID" value="KOX68116.1"/>
    <property type="molecule type" value="Genomic_DNA"/>
</dbReference>
<dbReference type="AlphaFoldDB" id="A0A0M8ZQV1"/>
<dbReference type="InterPro" id="IPR036397">
    <property type="entry name" value="RNaseH_sf"/>
</dbReference>
<dbReference type="GO" id="GO:0008168">
    <property type="term" value="F:methyltransferase activity"/>
    <property type="evidence" value="ECO:0007669"/>
    <property type="project" value="UniProtKB-KW"/>
</dbReference>
<keyword evidence="2" id="KW-1185">Reference proteome</keyword>
<gene>
    <name evidence="1" type="ORF">WN51_08024</name>
</gene>
<reference evidence="1 2" key="1">
    <citation type="submission" date="2015-07" db="EMBL/GenBank/DDBJ databases">
        <title>The genome of Melipona quadrifasciata.</title>
        <authorList>
            <person name="Pan H."/>
            <person name="Kapheim K."/>
        </authorList>
    </citation>
    <scope>NUCLEOTIDE SEQUENCE [LARGE SCALE GENOMIC DNA]</scope>
    <source>
        <strain evidence="1">0111107301</strain>
        <tissue evidence="1">Whole body</tissue>
    </source>
</reference>
<keyword evidence="1" id="KW-0808">Transferase</keyword>
<evidence type="ECO:0000313" key="2">
    <source>
        <dbReference type="Proteomes" id="UP000053105"/>
    </source>
</evidence>
<dbReference type="STRING" id="166423.A0A0M8ZQV1"/>
<evidence type="ECO:0000313" key="1">
    <source>
        <dbReference type="EMBL" id="KOX68116.1"/>
    </source>
</evidence>